<accession>A0A2P2NVY6</accession>
<protein>
    <submittedName>
        <fullName evidence="2">Uncharacterized protein</fullName>
    </submittedName>
</protein>
<proteinExistence type="predicted"/>
<sequence length="45" mass="5256">MFCCTKIFTFCFSKPCVFLSFVCNLCLFPSCEHLHCIENNGHIYD</sequence>
<dbReference type="EMBL" id="GGEC01066203">
    <property type="protein sequence ID" value="MBX46687.1"/>
    <property type="molecule type" value="Transcribed_RNA"/>
</dbReference>
<dbReference type="AlphaFoldDB" id="A0A2P2NVY6"/>
<evidence type="ECO:0000256" key="1">
    <source>
        <dbReference type="SAM" id="SignalP"/>
    </source>
</evidence>
<reference evidence="2" key="1">
    <citation type="submission" date="2018-02" db="EMBL/GenBank/DDBJ databases">
        <title>Rhizophora mucronata_Transcriptome.</title>
        <authorList>
            <person name="Meera S.P."/>
            <person name="Sreeshan A."/>
            <person name="Augustine A."/>
        </authorList>
    </citation>
    <scope>NUCLEOTIDE SEQUENCE</scope>
    <source>
        <tissue evidence="2">Leaf</tissue>
    </source>
</reference>
<keyword evidence="1" id="KW-0732">Signal</keyword>
<organism evidence="2">
    <name type="scientific">Rhizophora mucronata</name>
    <name type="common">Asiatic mangrove</name>
    <dbReference type="NCBI Taxonomy" id="61149"/>
    <lineage>
        <taxon>Eukaryota</taxon>
        <taxon>Viridiplantae</taxon>
        <taxon>Streptophyta</taxon>
        <taxon>Embryophyta</taxon>
        <taxon>Tracheophyta</taxon>
        <taxon>Spermatophyta</taxon>
        <taxon>Magnoliopsida</taxon>
        <taxon>eudicotyledons</taxon>
        <taxon>Gunneridae</taxon>
        <taxon>Pentapetalae</taxon>
        <taxon>rosids</taxon>
        <taxon>fabids</taxon>
        <taxon>Malpighiales</taxon>
        <taxon>Rhizophoraceae</taxon>
        <taxon>Rhizophora</taxon>
    </lineage>
</organism>
<feature type="chain" id="PRO_5015193338" evidence="1">
    <location>
        <begin position="20"/>
        <end position="45"/>
    </location>
</feature>
<evidence type="ECO:0000313" key="2">
    <source>
        <dbReference type="EMBL" id="MBX46687.1"/>
    </source>
</evidence>
<name>A0A2P2NVY6_RHIMU</name>
<feature type="signal peptide" evidence="1">
    <location>
        <begin position="1"/>
        <end position="19"/>
    </location>
</feature>